<evidence type="ECO:0000259" key="1">
    <source>
        <dbReference type="Pfam" id="PF01979"/>
    </source>
</evidence>
<organism evidence="2 3">
    <name type="scientific">Kutzneria buriramensis</name>
    <dbReference type="NCBI Taxonomy" id="1045776"/>
    <lineage>
        <taxon>Bacteria</taxon>
        <taxon>Bacillati</taxon>
        <taxon>Actinomycetota</taxon>
        <taxon>Actinomycetes</taxon>
        <taxon>Pseudonocardiales</taxon>
        <taxon>Pseudonocardiaceae</taxon>
        <taxon>Kutzneria</taxon>
    </lineage>
</organism>
<dbReference type="Gene3D" id="3.20.20.140">
    <property type="entry name" value="Metal-dependent hydrolases"/>
    <property type="match status" value="1"/>
</dbReference>
<dbReference type="InterPro" id="IPR050287">
    <property type="entry name" value="MTA/SAH_deaminase"/>
</dbReference>
<dbReference type="InterPro" id="IPR032466">
    <property type="entry name" value="Metal_Hydrolase"/>
</dbReference>
<dbReference type="Pfam" id="PF01979">
    <property type="entry name" value="Amidohydro_1"/>
    <property type="match status" value="1"/>
</dbReference>
<dbReference type="SUPFAM" id="SSF51338">
    <property type="entry name" value="Composite domain of metallo-dependent hydrolases"/>
    <property type="match status" value="2"/>
</dbReference>
<dbReference type="OrthoDB" id="3189065at2"/>
<dbReference type="NCBIfam" id="NF006056">
    <property type="entry name" value="PRK08204.1"/>
    <property type="match status" value="1"/>
</dbReference>
<keyword evidence="2" id="KW-0378">Hydrolase</keyword>
<evidence type="ECO:0000313" key="3">
    <source>
        <dbReference type="Proteomes" id="UP000256269"/>
    </source>
</evidence>
<dbReference type="Proteomes" id="UP000256269">
    <property type="component" value="Unassembled WGS sequence"/>
</dbReference>
<dbReference type="PANTHER" id="PTHR43794:SF5">
    <property type="entry name" value="CHLOROHYDROLASE FAMILY PROTEIN"/>
    <property type="match status" value="1"/>
</dbReference>
<dbReference type="EMBL" id="QUNO01000017">
    <property type="protein sequence ID" value="REH35656.1"/>
    <property type="molecule type" value="Genomic_DNA"/>
</dbReference>
<comment type="caution">
    <text evidence="2">The sequence shown here is derived from an EMBL/GenBank/DDBJ whole genome shotgun (WGS) entry which is preliminary data.</text>
</comment>
<evidence type="ECO:0000313" key="2">
    <source>
        <dbReference type="EMBL" id="REH35656.1"/>
    </source>
</evidence>
<dbReference type="InterPro" id="IPR011059">
    <property type="entry name" value="Metal-dep_hydrolase_composite"/>
</dbReference>
<keyword evidence="3" id="KW-1185">Reference proteome</keyword>
<protein>
    <submittedName>
        <fullName evidence="2">Cytosine/adenosine deaminase-related metal-dependent hydrolase</fullName>
    </submittedName>
</protein>
<dbReference type="AlphaFoldDB" id="A0A3E0H1E7"/>
<proteinExistence type="predicted"/>
<sequence length="469" mass="50165">MNRTLLRGARVITMAPHRPDVERADILIDGDCIAAVGPDLDDPAAETVDFSDRIVLPGLVNAHLHTWQTALRGVGADWTLAAYLAHMHGDVARKFTPDDMHIATLAGALSQINCGTTTLGDWCHNNPTPDHTDAAVDGLLRSGIRGVYLHGTPYVSPSAAHPVHEVDRLLDGPVRTHDLLTVGMAVRGPQLSTPEVAVADFRAARERDIIVSTHQSVGIPGSGWQAVRAAGLLGPRTNVVHGAGLSEDWVQTLIEAGASFTCTPENELGQGHGAPITARLLPLGAAPSLGTDTDAVVPGDVLTAARIALAHQRGLDHDRLRQSPTGQFTMEPTISGKQALAWATVEGARALGLADQVGRIEPGMQADLVVVDGRRLNLWPVHDPIAAALHAGVGDIEAVMIAGRWRKRDHILTDVDIAALKEELQESGDRLARRLSRTGPVAGLRRRIVRRVVRQSMIRQIRTPGREAP</sequence>
<dbReference type="RefSeq" id="WP_116179736.1">
    <property type="nucleotide sequence ID" value="NZ_CP144375.1"/>
</dbReference>
<accession>A0A3E0H1E7</accession>
<dbReference type="InterPro" id="IPR006680">
    <property type="entry name" value="Amidohydro-rel"/>
</dbReference>
<reference evidence="2 3" key="1">
    <citation type="submission" date="2018-08" db="EMBL/GenBank/DDBJ databases">
        <title>Genomic Encyclopedia of Archaeal and Bacterial Type Strains, Phase II (KMG-II): from individual species to whole genera.</title>
        <authorList>
            <person name="Goeker M."/>
        </authorList>
    </citation>
    <scope>NUCLEOTIDE SEQUENCE [LARGE SCALE GENOMIC DNA]</scope>
    <source>
        <strain evidence="2 3">DSM 45791</strain>
    </source>
</reference>
<feature type="domain" description="Amidohydrolase-related" evidence="1">
    <location>
        <begin position="54"/>
        <end position="405"/>
    </location>
</feature>
<dbReference type="PANTHER" id="PTHR43794">
    <property type="entry name" value="AMINOHYDROLASE SSNA-RELATED"/>
    <property type="match status" value="1"/>
</dbReference>
<name>A0A3E0H1E7_9PSEU</name>
<dbReference type="GO" id="GO:0016810">
    <property type="term" value="F:hydrolase activity, acting on carbon-nitrogen (but not peptide) bonds"/>
    <property type="evidence" value="ECO:0007669"/>
    <property type="project" value="InterPro"/>
</dbReference>
<dbReference type="Gene3D" id="2.30.40.10">
    <property type="entry name" value="Urease, subunit C, domain 1"/>
    <property type="match status" value="1"/>
</dbReference>
<dbReference type="SUPFAM" id="SSF51556">
    <property type="entry name" value="Metallo-dependent hydrolases"/>
    <property type="match status" value="1"/>
</dbReference>
<gene>
    <name evidence="2" type="ORF">BCF44_11744</name>
</gene>